<dbReference type="WBParaSite" id="Hba_07092">
    <property type="protein sequence ID" value="Hba_07092"/>
    <property type="gene ID" value="Hba_07092"/>
</dbReference>
<evidence type="ECO:0000259" key="1">
    <source>
        <dbReference type="Pfam" id="PF07850"/>
    </source>
</evidence>
<dbReference type="GO" id="GO:0038023">
    <property type="term" value="F:signaling receptor activity"/>
    <property type="evidence" value="ECO:0007669"/>
    <property type="project" value="InterPro"/>
</dbReference>
<accession>A0A1I7WPM1</accession>
<sequence length="132" mass="14852">MRIAFSLSAIFIETDLFSRPRALAVVRIDGINGLPVGDKYIIKNGAPYLIYIYHKYICLELCLQLSSALSTVYGNQAIIELISSTNLIQPTPQPTHHVIKRAVLYTVVGMMTMDPGKDSIIYRMTTTRMKKE</sequence>
<keyword evidence="2" id="KW-1185">Reference proteome</keyword>
<dbReference type="PANTHER" id="PTHR13351:SF1">
    <property type="entry name" value="RENIN RECEPTOR"/>
    <property type="match status" value="1"/>
</dbReference>
<reference evidence="3" key="1">
    <citation type="submission" date="2016-11" db="UniProtKB">
        <authorList>
            <consortium name="WormBaseParasite"/>
        </authorList>
    </citation>
    <scope>IDENTIFICATION</scope>
</reference>
<dbReference type="InterPro" id="IPR056780">
    <property type="entry name" value="Renin_r_C"/>
</dbReference>
<dbReference type="AlphaFoldDB" id="A0A1I7WPM1"/>
<dbReference type="GO" id="GO:0009897">
    <property type="term" value="C:external side of plasma membrane"/>
    <property type="evidence" value="ECO:0007669"/>
    <property type="project" value="TreeGrafter"/>
</dbReference>
<dbReference type="Pfam" id="PF07850">
    <property type="entry name" value="Renin_r"/>
    <property type="match status" value="1"/>
</dbReference>
<feature type="domain" description="Renin receptor-like C-terminal transmembrane spanning segment" evidence="1">
    <location>
        <begin position="101"/>
        <end position="131"/>
    </location>
</feature>
<name>A0A1I7WPM1_HETBA</name>
<dbReference type="PANTHER" id="PTHR13351">
    <property type="entry name" value="RENIN RECEPTOR"/>
    <property type="match status" value="1"/>
</dbReference>
<dbReference type="Proteomes" id="UP000095283">
    <property type="component" value="Unplaced"/>
</dbReference>
<evidence type="ECO:0000313" key="3">
    <source>
        <dbReference type="WBParaSite" id="Hba_07092"/>
    </source>
</evidence>
<proteinExistence type="predicted"/>
<protein>
    <submittedName>
        <fullName evidence="3">DUF4258 domain-containing protein</fullName>
    </submittedName>
</protein>
<dbReference type="InterPro" id="IPR012493">
    <property type="entry name" value="Renin_rcpt"/>
</dbReference>
<organism evidence="2 3">
    <name type="scientific">Heterorhabditis bacteriophora</name>
    <name type="common">Entomopathogenic nematode worm</name>
    <dbReference type="NCBI Taxonomy" id="37862"/>
    <lineage>
        <taxon>Eukaryota</taxon>
        <taxon>Metazoa</taxon>
        <taxon>Ecdysozoa</taxon>
        <taxon>Nematoda</taxon>
        <taxon>Chromadorea</taxon>
        <taxon>Rhabditida</taxon>
        <taxon>Rhabditina</taxon>
        <taxon>Rhabditomorpha</taxon>
        <taxon>Strongyloidea</taxon>
        <taxon>Heterorhabditidae</taxon>
        <taxon>Heterorhabditis</taxon>
    </lineage>
</organism>
<dbReference type="GO" id="GO:0030177">
    <property type="term" value="P:positive regulation of Wnt signaling pathway"/>
    <property type="evidence" value="ECO:0007669"/>
    <property type="project" value="TreeGrafter"/>
</dbReference>
<evidence type="ECO:0000313" key="2">
    <source>
        <dbReference type="Proteomes" id="UP000095283"/>
    </source>
</evidence>